<gene>
    <name evidence="2" type="ORF">F2P81_007455</name>
</gene>
<protein>
    <submittedName>
        <fullName evidence="2">Uncharacterized protein</fullName>
    </submittedName>
</protein>
<evidence type="ECO:0000313" key="2">
    <source>
        <dbReference type="EMBL" id="KAF0039220.1"/>
    </source>
</evidence>
<accession>A0A6A4T5D9</accession>
<comment type="caution">
    <text evidence="2">The sequence shown here is derived from an EMBL/GenBank/DDBJ whole genome shotgun (WGS) entry which is preliminary data.</text>
</comment>
<dbReference type="EMBL" id="VEVO01000007">
    <property type="protein sequence ID" value="KAF0039220.1"/>
    <property type="molecule type" value="Genomic_DNA"/>
</dbReference>
<reference evidence="2 3" key="1">
    <citation type="submission" date="2019-06" db="EMBL/GenBank/DDBJ databases">
        <title>Draft genomes of female and male turbot (Scophthalmus maximus).</title>
        <authorList>
            <person name="Xu H."/>
            <person name="Xu X.-W."/>
            <person name="Shao C."/>
            <person name="Chen S."/>
        </authorList>
    </citation>
    <scope>NUCLEOTIDE SEQUENCE [LARGE SCALE GENOMIC DNA]</scope>
    <source>
        <strain evidence="2">Ysfricsl-2016a</strain>
        <tissue evidence="2">Blood</tissue>
    </source>
</reference>
<sequence length="136" mass="14994">MQTRRGLCTVRAGLVEKLPVPILVGRDCSVFHRYSEERPGRWKKSYSARRRRIRKTLCSQPAWAATHGGNSTSGPETSPDEDGEHPETDATATVEEALAEPTSNQEEDDSATVFSEFPQPELPPSAVPGKGELHCY</sequence>
<dbReference type="AlphaFoldDB" id="A0A6A4T5D9"/>
<evidence type="ECO:0000256" key="1">
    <source>
        <dbReference type="SAM" id="MobiDB-lite"/>
    </source>
</evidence>
<name>A0A6A4T5D9_SCOMX</name>
<dbReference type="Proteomes" id="UP000438429">
    <property type="component" value="Unassembled WGS sequence"/>
</dbReference>
<organism evidence="2 3">
    <name type="scientific">Scophthalmus maximus</name>
    <name type="common">Turbot</name>
    <name type="synonym">Psetta maxima</name>
    <dbReference type="NCBI Taxonomy" id="52904"/>
    <lineage>
        <taxon>Eukaryota</taxon>
        <taxon>Metazoa</taxon>
        <taxon>Chordata</taxon>
        <taxon>Craniata</taxon>
        <taxon>Vertebrata</taxon>
        <taxon>Euteleostomi</taxon>
        <taxon>Actinopterygii</taxon>
        <taxon>Neopterygii</taxon>
        <taxon>Teleostei</taxon>
        <taxon>Neoteleostei</taxon>
        <taxon>Acanthomorphata</taxon>
        <taxon>Carangaria</taxon>
        <taxon>Pleuronectiformes</taxon>
        <taxon>Pleuronectoidei</taxon>
        <taxon>Scophthalmidae</taxon>
        <taxon>Scophthalmus</taxon>
    </lineage>
</organism>
<proteinExistence type="predicted"/>
<evidence type="ECO:0000313" key="3">
    <source>
        <dbReference type="Proteomes" id="UP000438429"/>
    </source>
</evidence>
<feature type="region of interest" description="Disordered" evidence="1">
    <location>
        <begin position="58"/>
        <end position="136"/>
    </location>
</feature>